<gene>
    <name evidence="1" type="ORF">LOK49_LG04G02941</name>
</gene>
<evidence type="ECO:0000313" key="1">
    <source>
        <dbReference type="EMBL" id="KAI8019133.1"/>
    </source>
</evidence>
<organism evidence="1 2">
    <name type="scientific">Camellia lanceoleosa</name>
    <dbReference type="NCBI Taxonomy" id="1840588"/>
    <lineage>
        <taxon>Eukaryota</taxon>
        <taxon>Viridiplantae</taxon>
        <taxon>Streptophyta</taxon>
        <taxon>Embryophyta</taxon>
        <taxon>Tracheophyta</taxon>
        <taxon>Spermatophyta</taxon>
        <taxon>Magnoliopsida</taxon>
        <taxon>eudicotyledons</taxon>
        <taxon>Gunneridae</taxon>
        <taxon>Pentapetalae</taxon>
        <taxon>asterids</taxon>
        <taxon>Ericales</taxon>
        <taxon>Theaceae</taxon>
        <taxon>Camellia</taxon>
    </lineage>
</organism>
<accession>A0ACC0I1N2</accession>
<dbReference type="EMBL" id="CM045759">
    <property type="protein sequence ID" value="KAI8019133.1"/>
    <property type="molecule type" value="Genomic_DNA"/>
</dbReference>
<protein>
    <submittedName>
        <fullName evidence="1">Uncharacterized protein</fullName>
    </submittedName>
</protein>
<keyword evidence="2" id="KW-1185">Reference proteome</keyword>
<comment type="caution">
    <text evidence="1">The sequence shown here is derived from an EMBL/GenBank/DDBJ whole genome shotgun (WGS) entry which is preliminary data.</text>
</comment>
<evidence type="ECO:0000313" key="2">
    <source>
        <dbReference type="Proteomes" id="UP001060215"/>
    </source>
</evidence>
<proteinExistence type="predicted"/>
<dbReference type="Proteomes" id="UP001060215">
    <property type="component" value="Chromosome 2"/>
</dbReference>
<reference evidence="1 2" key="1">
    <citation type="journal article" date="2022" name="Plant J.">
        <title>Chromosome-level genome of Camellia lanceoleosa provides a valuable resource for understanding genome evolution and self-incompatibility.</title>
        <authorList>
            <person name="Gong W."/>
            <person name="Xiao S."/>
            <person name="Wang L."/>
            <person name="Liao Z."/>
            <person name="Chang Y."/>
            <person name="Mo W."/>
            <person name="Hu G."/>
            <person name="Li W."/>
            <person name="Zhao G."/>
            <person name="Zhu H."/>
            <person name="Hu X."/>
            <person name="Ji K."/>
            <person name="Xiang X."/>
            <person name="Song Q."/>
            <person name="Yuan D."/>
            <person name="Jin S."/>
            <person name="Zhang L."/>
        </authorList>
    </citation>
    <scope>NUCLEOTIDE SEQUENCE [LARGE SCALE GENOMIC DNA]</scope>
    <source>
        <strain evidence="1">SQ_2022a</strain>
    </source>
</reference>
<sequence length="100" mass="10802">MNSIFSSFDAVCAEFMGQTVKASLPIIPFSSNNNNNKAILQSQHKLISTTKNSNNDIKEGNSSPPPPVSPSTSSQRKAAARFAPELDGLHCFETLVPFSF</sequence>
<name>A0ACC0I1N2_9ERIC</name>